<dbReference type="CDD" id="cd01949">
    <property type="entry name" value="GGDEF"/>
    <property type="match status" value="1"/>
</dbReference>
<dbReference type="Gene3D" id="3.30.450.20">
    <property type="entry name" value="PAS domain"/>
    <property type="match status" value="2"/>
</dbReference>
<dbReference type="OrthoDB" id="9813903at2"/>
<dbReference type="Pfam" id="PF00563">
    <property type="entry name" value="EAL"/>
    <property type="match status" value="1"/>
</dbReference>
<dbReference type="Pfam" id="PF00990">
    <property type="entry name" value="GGDEF"/>
    <property type="match status" value="1"/>
</dbReference>
<dbReference type="InterPro" id="IPR000160">
    <property type="entry name" value="GGDEF_dom"/>
</dbReference>
<dbReference type="InterPro" id="IPR029787">
    <property type="entry name" value="Nucleotide_cyclase"/>
</dbReference>
<dbReference type="CDD" id="cd01948">
    <property type="entry name" value="EAL"/>
    <property type="match status" value="1"/>
</dbReference>
<dbReference type="NCBIfam" id="TIGR00229">
    <property type="entry name" value="sensory_box"/>
    <property type="match status" value="2"/>
</dbReference>
<dbReference type="RefSeq" id="WP_085748961.1">
    <property type="nucleotide sequence ID" value="NZ_BSPR01000012.1"/>
</dbReference>
<dbReference type="FunFam" id="3.20.20.450:FF:000001">
    <property type="entry name" value="Cyclic di-GMP phosphodiesterase yahA"/>
    <property type="match status" value="1"/>
</dbReference>
<name>A0A1W6L362_9BURK</name>
<proteinExistence type="predicted"/>
<dbReference type="SMART" id="SM00267">
    <property type="entry name" value="GGDEF"/>
    <property type="match status" value="1"/>
</dbReference>
<dbReference type="SMART" id="SM00091">
    <property type="entry name" value="PAS"/>
    <property type="match status" value="2"/>
</dbReference>
<dbReference type="SUPFAM" id="SSF55781">
    <property type="entry name" value="GAF domain-like"/>
    <property type="match status" value="1"/>
</dbReference>
<dbReference type="SMART" id="SM00086">
    <property type="entry name" value="PAC"/>
    <property type="match status" value="2"/>
</dbReference>
<dbReference type="GO" id="GO:0071732">
    <property type="term" value="P:cellular response to nitric oxide"/>
    <property type="evidence" value="ECO:0007669"/>
    <property type="project" value="UniProtKB-ARBA"/>
</dbReference>
<dbReference type="SMART" id="SM00052">
    <property type="entry name" value="EAL"/>
    <property type="match status" value="1"/>
</dbReference>
<dbReference type="Gene3D" id="3.20.20.450">
    <property type="entry name" value="EAL domain"/>
    <property type="match status" value="1"/>
</dbReference>
<gene>
    <name evidence="2" type="ORF">A4W93_01630</name>
</gene>
<dbReference type="PANTHER" id="PTHR44757">
    <property type="entry name" value="DIGUANYLATE CYCLASE DGCP"/>
    <property type="match status" value="1"/>
</dbReference>
<evidence type="ECO:0000313" key="2">
    <source>
        <dbReference type="EMBL" id="ARN18721.1"/>
    </source>
</evidence>
<dbReference type="Gene3D" id="3.30.450.40">
    <property type="match status" value="1"/>
</dbReference>
<accession>A0A1W6L362</accession>
<dbReference type="Pfam" id="PF08448">
    <property type="entry name" value="PAS_4"/>
    <property type="match status" value="2"/>
</dbReference>
<organism evidence="2 3">
    <name type="scientific">Piscinibacter gummiphilus</name>
    <dbReference type="NCBI Taxonomy" id="946333"/>
    <lineage>
        <taxon>Bacteria</taxon>
        <taxon>Pseudomonadati</taxon>
        <taxon>Pseudomonadota</taxon>
        <taxon>Betaproteobacteria</taxon>
        <taxon>Burkholderiales</taxon>
        <taxon>Sphaerotilaceae</taxon>
        <taxon>Piscinibacter</taxon>
    </lineage>
</organism>
<dbReference type="SUPFAM" id="SSF55785">
    <property type="entry name" value="PYP-like sensor domain (PAS domain)"/>
    <property type="match status" value="2"/>
</dbReference>
<reference evidence="2 3" key="1">
    <citation type="submission" date="2016-04" db="EMBL/GenBank/DDBJ databases">
        <title>Complete genome sequence of natural rubber-degrading, novel Gram-negative bacterium, Rhizobacter gummiphilus strain NS21.</title>
        <authorList>
            <person name="Tabata M."/>
            <person name="Kasai D."/>
            <person name="Fukuda M."/>
        </authorList>
    </citation>
    <scope>NUCLEOTIDE SEQUENCE [LARGE SCALE GENOMIC DNA]</scope>
    <source>
        <strain evidence="2 3">NS21</strain>
    </source>
</reference>
<dbReference type="Gene3D" id="3.30.70.270">
    <property type="match status" value="1"/>
</dbReference>
<keyword evidence="3" id="KW-1185">Reference proteome</keyword>
<dbReference type="EMBL" id="CP015118">
    <property type="protein sequence ID" value="ARN18721.1"/>
    <property type="molecule type" value="Genomic_DNA"/>
</dbReference>
<evidence type="ECO:0000256" key="1">
    <source>
        <dbReference type="ARBA" id="ARBA00051114"/>
    </source>
</evidence>
<evidence type="ECO:0000313" key="3">
    <source>
        <dbReference type="Proteomes" id="UP000193427"/>
    </source>
</evidence>
<dbReference type="InterPro" id="IPR035965">
    <property type="entry name" value="PAS-like_dom_sf"/>
</dbReference>
<dbReference type="InterPro" id="IPR000014">
    <property type="entry name" value="PAS"/>
</dbReference>
<dbReference type="KEGG" id="rgu:A4W93_01630"/>
<dbReference type="Proteomes" id="UP000193427">
    <property type="component" value="Chromosome"/>
</dbReference>
<dbReference type="PANTHER" id="PTHR44757:SF2">
    <property type="entry name" value="BIOFILM ARCHITECTURE MAINTENANCE PROTEIN MBAA"/>
    <property type="match status" value="1"/>
</dbReference>
<dbReference type="GO" id="GO:0071111">
    <property type="term" value="F:cyclic-guanylate-specific phosphodiesterase activity"/>
    <property type="evidence" value="ECO:0007669"/>
    <property type="project" value="UniProtKB-EC"/>
</dbReference>
<dbReference type="FunFam" id="3.30.70.270:FF:000001">
    <property type="entry name" value="Diguanylate cyclase domain protein"/>
    <property type="match status" value="1"/>
</dbReference>
<dbReference type="PROSITE" id="PS50112">
    <property type="entry name" value="PAS"/>
    <property type="match status" value="1"/>
</dbReference>
<dbReference type="CDD" id="cd00130">
    <property type="entry name" value="PAS"/>
    <property type="match status" value="2"/>
</dbReference>
<dbReference type="SUPFAM" id="SSF141868">
    <property type="entry name" value="EAL domain-like"/>
    <property type="match status" value="1"/>
</dbReference>
<dbReference type="InterPro" id="IPR012226">
    <property type="entry name" value="Diguanyl_cyclase/Pdiesterase"/>
</dbReference>
<dbReference type="PIRSF" id="PIRSF005925">
    <property type="entry name" value="Dos"/>
    <property type="match status" value="1"/>
</dbReference>
<dbReference type="NCBIfam" id="TIGR00254">
    <property type="entry name" value="GGDEF"/>
    <property type="match status" value="1"/>
</dbReference>
<dbReference type="STRING" id="946333.A4W93_01630"/>
<dbReference type="InterPro" id="IPR035919">
    <property type="entry name" value="EAL_sf"/>
</dbReference>
<comment type="catalytic activity">
    <reaction evidence="1">
        <text>3',3'-c-di-GMP + H2O = 5'-phosphoguanylyl(3'-&gt;5')guanosine + H(+)</text>
        <dbReference type="Rhea" id="RHEA:24902"/>
        <dbReference type="ChEBI" id="CHEBI:15377"/>
        <dbReference type="ChEBI" id="CHEBI:15378"/>
        <dbReference type="ChEBI" id="CHEBI:58754"/>
        <dbReference type="ChEBI" id="CHEBI:58805"/>
        <dbReference type="EC" id="3.1.4.52"/>
    </reaction>
    <physiologicalReaction direction="left-to-right" evidence="1">
        <dbReference type="Rhea" id="RHEA:24903"/>
    </physiologicalReaction>
</comment>
<sequence>MTSPNPPITPLSDDALRQHALVSTLDHVKAFAQFSPQGELVTANDIFLDLLGYTRDEAIGSHHRRFCDPAFVASPEYAHFWQRLRAGEAYTDLCERRRKDGSVCWLEATYAPVREDGVITRILKMASDVTERVHRDHLAHENVRRLSLVANATDNAVLITDGRWRTVYVNQGFVRKFRLKPHEIGGRQPTFTLAPHLSGDVLRDMRRELRQGRDVRREEVLRARGQERYWCSIATSPVFEQGRLVNTVTVITDITQSKMHQVLHQRVLEAIVHERPLLDVLEMICAEVERMLPDMASAVLEASPDGMVHLLAAPRLPTDSLRRHSGRVRWPGGDRAVEGVDPLVQFQFDADAEMPLRDELLALGYRHVWGLPVFDGDGKLIGGVVLHGREPQPIDAFQRGLMDAAVHLCALALTRERAKERIRQLAFYDALTHLPNRTLLLGKAAQALATARRNGAPVAVLFIDLDRFKRVNDSLGHAAGDDLLRHVADRIGAARRHSDIAGRLSGDEFVLVLPDCSAAHATDIVERLQASLAVPIELAGTRTQCSASIGIAMFPHDGNDIDTLLQRADMAMYQAKGETRGRFAFFSHELNVAAQERLAMEDALRLALQNGGLALHYQPQVSMNTGELHGVEALARWTDPHFGAVPPSRFVPLAEDCGLIGELGQWALNLACTQLAAWRAEGLRVPSVSVNFSPTSFHDLGLPEFVAATLARHGLDPTDLTVEITESVLMDEHPSVASTIQALSTMGVRLAMDDFGTGYSSLSSLRRLPISELKLDRSFINDLERNPTARALSRAVAQIGSTLGLTVVAEGVETDAQHALLARQGYHVAQGYLLAKPLPPEAFGTWLRSVPAAQDSVFG</sequence>
<dbReference type="InterPro" id="IPR001610">
    <property type="entry name" value="PAC"/>
</dbReference>
<dbReference type="InterPro" id="IPR013656">
    <property type="entry name" value="PAS_4"/>
</dbReference>
<dbReference type="InterPro" id="IPR003018">
    <property type="entry name" value="GAF"/>
</dbReference>
<dbReference type="Pfam" id="PF01590">
    <property type="entry name" value="GAF"/>
    <property type="match status" value="1"/>
</dbReference>
<dbReference type="InterPro" id="IPR001633">
    <property type="entry name" value="EAL_dom"/>
</dbReference>
<protein>
    <submittedName>
        <fullName evidence="2">Uncharacterized protein</fullName>
    </submittedName>
</protein>
<dbReference type="PROSITE" id="PS50883">
    <property type="entry name" value="EAL"/>
    <property type="match status" value="1"/>
</dbReference>
<dbReference type="AlphaFoldDB" id="A0A1W6L362"/>
<dbReference type="InterPro" id="IPR029016">
    <property type="entry name" value="GAF-like_dom_sf"/>
</dbReference>
<dbReference type="InterPro" id="IPR043128">
    <property type="entry name" value="Rev_trsase/Diguanyl_cyclase"/>
</dbReference>
<dbReference type="InterPro" id="IPR052155">
    <property type="entry name" value="Biofilm_reg_signaling"/>
</dbReference>
<dbReference type="PROSITE" id="PS50887">
    <property type="entry name" value="GGDEF"/>
    <property type="match status" value="1"/>
</dbReference>
<dbReference type="SUPFAM" id="SSF55073">
    <property type="entry name" value="Nucleotide cyclase"/>
    <property type="match status" value="1"/>
</dbReference>